<accession>A0AAD7CF89</accession>
<sequence length="397" mass="44796">MIKLTRLRVFVFSAFVVLLFLYYLYRRLAPPYAIYATYTQKELLASLSVIEERPTAKYVLFRQLQGAGFNNQIQEILLFHHLALLTSRVYVYQPLIWQKAPRRASLPLSAFLTGVTSTNSISSAVFDKVCPPSAVVHVSLSRENDALWPHARDVLDGPDRCVVVDDHILHWGFLASAALRPIWPTFRYYLGEHFKWSSHILQMVQRGRPTEVEPYMALHLRRGDFEDHCRGLASSQTGFTTWATLPELADTVFPPLLDTQNRSSVMEHCFPSLSRILQAIDYQASINPHITTLHVLHDGAWDHPTVYLQYYKLEAAFHSRERVLRVGGWAGGPMKVVTHSGSLPVHNGESDWAVALDVQLAVDAAVFVGNGYSSLSTDIIALRLAKKGSRTKDITLV</sequence>
<keyword evidence="1" id="KW-0472">Membrane</keyword>
<keyword evidence="3" id="KW-1185">Reference proteome</keyword>
<name>A0AAD7CF89_9AGAR</name>
<evidence type="ECO:0000313" key="3">
    <source>
        <dbReference type="Proteomes" id="UP001221142"/>
    </source>
</evidence>
<dbReference type="Proteomes" id="UP001221142">
    <property type="component" value="Unassembled WGS sequence"/>
</dbReference>
<dbReference type="Gene3D" id="3.40.50.11350">
    <property type="match status" value="1"/>
</dbReference>
<organism evidence="2 3">
    <name type="scientific">Roridomyces roridus</name>
    <dbReference type="NCBI Taxonomy" id="1738132"/>
    <lineage>
        <taxon>Eukaryota</taxon>
        <taxon>Fungi</taxon>
        <taxon>Dikarya</taxon>
        <taxon>Basidiomycota</taxon>
        <taxon>Agaricomycotina</taxon>
        <taxon>Agaricomycetes</taxon>
        <taxon>Agaricomycetidae</taxon>
        <taxon>Agaricales</taxon>
        <taxon>Marasmiineae</taxon>
        <taxon>Mycenaceae</taxon>
        <taxon>Roridomyces</taxon>
    </lineage>
</organism>
<dbReference type="CDD" id="cd11296">
    <property type="entry name" value="O-FucT_like"/>
    <property type="match status" value="1"/>
</dbReference>
<reference evidence="2" key="1">
    <citation type="submission" date="2023-03" db="EMBL/GenBank/DDBJ databases">
        <title>Massive genome expansion in bonnet fungi (Mycena s.s.) driven by repeated elements and novel gene families across ecological guilds.</title>
        <authorList>
            <consortium name="Lawrence Berkeley National Laboratory"/>
            <person name="Harder C.B."/>
            <person name="Miyauchi S."/>
            <person name="Viragh M."/>
            <person name="Kuo A."/>
            <person name="Thoen E."/>
            <person name="Andreopoulos B."/>
            <person name="Lu D."/>
            <person name="Skrede I."/>
            <person name="Drula E."/>
            <person name="Henrissat B."/>
            <person name="Morin E."/>
            <person name="Kohler A."/>
            <person name="Barry K."/>
            <person name="LaButti K."/>
            <person name="Morin E."/>
            <person name="Salamov A."/>
            <person name="Lipzen A."/>
            <person name="Mereny Z."/>
            <person name="Hegedus B."/>
            <person name="Baldrian P."/>
            <person name="Stursova M."/>
            <person name="Weitz H."/>
            <person name="Taylor A."/>
            <person name="Grigoriev I.V."/>
            <person name="Nagy L.G."/>
            <person name="Martin F."/>
            <person name="Kauserud H."/>
        </authorList>
    </citation>
    <scope>NUCLEOTIDE SEQUENCE</scope>
    <source>
        <strain evidence="2">9284</strain>
    </source>
</reference>
<dbReference type="EMBL" id="JARKIF010000002">
    <property type="protein sequence ID" value="KAJ7647355.1"/>
    <property type="molecule type" value="Genomic_DNA"/>
</dbReference>
<keyword evidence="1" id="KW-0812">Transmembrane</keyword>
<proteinExistence type="predicted"/>
<evidence type="ECO:0000256" key="1">
    <source>
        <dbReference type="SAM" id="Phobius"/>
    </source>
</evidence>
<evidence type="ECO:0008006" key="4">
    <source>
        <dbReference type="Google" id="ProtNLM"/>
    </source>
</evidence>
<evidence type="ECO:0000313" key="2">
    <source>
        <dbReference type="EMBL" id="KAJ7647355.1"/>
    </source>
</evidence>
<comment type="caution">
    <text evidence="2">The sequence shown here is derived from an EMBL/GenBank/DDBJ whole genome shotgun (WGS) entry which is preliminary data.</text>
</comment>
<dbReference type="AlphaFoldDB" id="A0AAD7CF89"/>
<keyword evidence="1" id="KW-1133">Transmembrane helix</keyword>
<feature type="transmembrane region" description="Helical" evidence="1">
    <location>
        <begin position="7"/>
        <end position="25"/>
    </location>
</feature>
<gene>
    <name evidence="2" type="ORF">FB45DRAFT_998502</name>
</gene>
<protein>
    <recommendedName>
        <fullName evidence="4">O-fucosyltransferase family protein</fullName>
    </recommendedName>
</protein>